<dbReference type="HOGENOM" id="CLU_000445_70_20_4"/>
<dbReference type="Pfam" id="PF00563">
    <property type="entry name" value="EAL"/>
    <property type="match status" value="1"/>
</dbReference>
<evidence type="ECO:0000256" key="1">
    <source>
        <dbReference type="ARBA" id="ARBA00010587"/>
    </source>
</evidence>
<dbReference type="InterPro" id="IPR000014">
    <property type="entry name" value="PAS"/>
</dbReference>
<proteinExistence type="inferred from homology"/>
<protein>
    <submittedName>
        <fullName evidence="8">Signal transduction protein</fullName>
    </submittedName>
</protein>
<dbReference type="PROSITE" id="PS50883">
    <property type="entry name" value="EAL"/>
    <property type="match status" value="1"/>
</dbReference>
<dbReference type="SUPFAM" id="SSF55785">
    <property type="entry name" value="PYP-like sensor domain (PAS domain)"/>
    <property type="match status" value="3"/>
</dbReference>
<dbReference type="InterPro" id="IPR043128">
    <property type="entry name" value="Rev_trsase/Diguanyl_cyclase"/>
</dbReference>
<keyword evidence="9" id="KW-1185">Reference proteome</keyword>
<dbReference type="SMART" id="SM00091">
    <property type="entry name" value="PAS"/>
    <property type="match status" value="3"/>
</dbReference>
<dbReference type="Gene3D" id="3.20.20.450">
    <property type="entry name" value="EAL domain"/>
    <property type="match status" value="1"/>
</dbReference>
<dbReference type="Gene3D" id="3.30.70.270">
    <property type="match status" value="1"/>
</dbReference>
<evidence type="ECO:0000313" key="9">
    <source>
        <dbReference type="Proteomes" id="UP000017184"/>
    </source>
</evidence>
<gene>
    <name evidence="8" type="ORF">Cenrod_0851</name>
</gene>
<organism evidence="8 9">
    <name type="scientific">Candidatus Symbiobacter mobilis CR</name>
    <dbReference type="NCBI Taxonomy" id="946483"/>
    <lineage>
        <taxon>Bacteria</taxon>
        <taxon>Pseudomonadati</taxon>
        <taxon>Pseudomonadota</taxon>
        <taxon>Betaproteobacteria</taxon>
        <taxon>Burkholderiales</taxon>
        <taxon>Comamonadaceae</taxon>
    </lineage>
</organism>
<dbReference type="KEGG" id="cbx:Cenrod_0851"/>
<dbReference type="Pfam" id="PF13188">
    <property type="entry name" value="PAS_8"/>
    <property type="match status" value="1"/>
</dbReference>
<dbReference type="SUPFAM" id="SSF55073">
    <property type="entry name" value="Nucleotide cyclase"/>
    <property type="match status" value="1"/>
</dbReference>
<dbReference type="SUPFAM" id="SSF47188">
    <property type="entry name" value="Hemerythrin-like"/>
    <property type="match status" value="1"/>
</dbReference>
<dbReference type="SUPFAM" id="SSF141868">
    <property type="entry name" value="EAL domain-like"/>
    <property type="match status" value="1"/>
</dbReference>
<dbReference type="InterPro" id="IPR052155">
    <property type="entry name" value="Biofilm_reg_signaling"/>
</dbReference>
<feature type="domain" description="EAL" evidence="6">
    <location>
        <begin position="776"/>
        <end position="1030"/>
    </location>
</feature>
<dbReference type="RefSeq" id="WP_022771775.1">
    <property type="nucleotide sequence ID" value="NC_022576.1"/>
</dbReference>
<dbReference type="SMART" id="SM00052">
    <property type="entry name" value="EAL"/>
    <property type="match status" value="1"/>
</dbReference>
<reference evidence="8 9" key="1">
    <citation type="journal article" date="2013" name="Genome Biol.">
        <title>Genomic analysis reveals key aspects of prokaryotic symbiosis in the phototrophic consortium "Chlorochromatium aggregatum".</title>
        <authorList>
            <person name="Liu Z."/>
            <person name="Muller J."/>
            <person name="Li T."/>
            <person name="Alvey R.M."/>
            <person name="Vogl K."/>
            <person name="Frigaard N.U."/>
            <person name="Rockwell N.C."/>
            <person name="Boyd E.S."/>
            <person name="Tomsho L.P."/>
            <person name="Schuster S.C."/>
            <person name="Henke P."/>
            <person name="Rohde M."/>
            <person name="Overmann J."/>
            <person name="Bryant D.A."/>
        </authorList>
    </citation>
    <scope>NUCLEOTIDE SEQUENCE [LARGE SCALE GENOMIC DNA]</scope>
    <source>
        <strain evidence="8">CR</strain>
    </source>
</reference>
<dbReference type="NCBIfam" id="TIGR02481">
    <property type="entry name" value="hemeryth_dom"/>
    <property type="match status" value="1"/>
</dbReference>
<dbReference type="PROSITE" id="PS50887">
    <property type="entry name" value="GGDEF"/>
    <property type="match status" value="1"/>
</dbReference>
<dbReference type="Proteomes" id="UP000017184">
    <property type="component" value="Chromosome"/>
</dbReference>
<dbReference type="Pfam" id="PF08447">
    <property type="entry name" value="PAS_3"/>
    <property type="match status" value="1"/>
</dbReference>
<comment type="similarity">
    <text evidence="1">Belongs to the hemerythrin family.</text>
</comment>
<dbReference type="Gene3D" id="1.20.120.30">
    <property type="entry name" value="Aspartate receptor, ligand-binding domain"/>
    <property type="match status" value="1"/>
</dbReference>
<dbReference type="CDD" id="cd01948">
    <property type="entry name" value="EAL"/>
    <property type="match status" value="1"/>
</dbReference>
<dbReference type="NCBIfam" id="TIGR00229">
    <property type="entry name" value="sensory_box"/>
    <property type="match status" value="3"/>
</dbReference>
<dbReference type="InterPro" id="IPR029787">
    <property type="entry name" value="Nucleotide_cyclase"/>
</dbReference>
<dbReference type="CDD" id="cd00130">
    <property type="entry name" value="PAS"/>
    <property type="match status" value="2"/>
</dbReference>
<dbReference type="InterPro" id="IPR001610">
    <property type="entry name" value="PAC"/>
</dbReference>
<dbReference type="STRING" id="946483.Cenrod_0851"/>
<dbReference type="eggNOG" id="COG2703">
    <property type="taxonomic scope" value="Bacteria"/>
</dbReference>
<dbReference type="NCBIfam" id="TIGR00254">
    <property type="entry name" value="GGDEF"/>
    <property type="match status" value="1"/>
</dbReference>
<dbReference type="Pfam" id="PF00990">
    <property type="entry name" value="GGDEF"/>
    <property type="match status" value="1"/>
</dbReference>
<dbReference type="InterPro" id="IPR012312">
    <property type="entry name" value="Hemerythrin-like"/>
</dbReference>
<evidence type="ECO:0000259" key="4">
    <source>
        <dbReference type="PROSITE" id="PS50112"/>
    </source>
</evidence>
<keyword evidence="3" id="KW-0408">Iron</keyword>
<name>U5N6P8_9BURK</name>
<dbReference type="SMART" id="SM00267">
    <property type="entry name" value="GGDEF"/>
    <property type="match status" value="1"/>
</dbReference>
<feature type="domain" description="GGDEF" evidence="7">
    <location>
        <begin position="633"/>
        <end position="767"/>
    </location>
</feature>
<dbReference type="InterPro" id="IPR013655">
    <property type="entry name" value="PAS_fold_3"/>
</dbReference>
<dbReference type="InterPro" id="IPR035965">
    <property type="entry name" value="PAS-like_dom_sf"/>
</dbReference>
<evidence type="ECO:0000259" key="6">
    <source>
        <dbReference type="PROSITE" id="PS50883"/>
    </source>
</evidence>
<evidence type="ECO:0000313" key="8">
    <source>
        <dbReference type="EMBL" id="AGX86955.1"/>
    </source>
</evidence>
<accession>U5N6P8</accession>
<sequence length="1167" mass="131210">MILTTALHTMFEIFPWTAHLETSIAEIDEQHKNLVGLLNRLAQQHMLGVRASDLLTILAELADYAAYHFRTEERIWKTVLDGDEWFREHVEIHQSFAARIDDLRSRNRPLQAVLDELFSYLTRWLAFHILDSDKRMALAMQAVRAGLSVQLAHALADEQMRGATGLLIQTVLHMYQTVCSQAIDLMNEKLARQRAESALQNSEDRWRLLVGSDGTGEEPSVEEVLRTVVDNIPTGLVAADAATNCFLFANRWFCQMLGYPLEELLELGPLDIHPNELWPQVVGEFERMRTVEHRTALDIPVLRKDGSTFLARIDRVPVTLGNKASMLAIFTDVTERHRAEEALRHSESHLRTLLDTIPDLIWLKDPQGVYLSCNRAYASFLHTDEAGVIGKTDADFYPAHQVAWFRNHDEAALGSSEPLRNEEWVDGVEPKRVLFDTTKVRLLGAGSKLVGVLGIGRDVTERHEAAQTLDAERLRLQNAIDAAQAGTWEWDLVQGRVRFDGRSAAILGYPAEPPGDVSHDEYLALIHPEDRDKEREQMARQLRGETQRFELEMRLRHCQGHWVWCRSIGRVMQRDAMGAPVLVVGISIDISERKTHDERIAYLTHHDALTGLPNRKVFVELLDETIALCPRRFPIAVAYIDLDGFAAHNRNFGEEAANRLIVEIARRLGKAVGEEGFLAHIGGDEFAVMLPRLAHVGAYTAPVERVLAAVAQPLDVEGVTLTITASVGLAVLAHTERNDAEQLLRRADQAMYLAKQAGKNRHYVFDTLKDESKRERLLRIDEVRQALAANQFVLYYQPKVHFTSGRLVGFEALIRWQHPERGLLAPAAFIPLLDKHPLAIKLGDWVIEAALEQTARWNAQGMHTIVSVNIDAQQLLDPDFPQRLERQLGASPTVQSHQLQLEILETGALENIALVSALITRLHDMGVECALDDFGTGYSSLTFLKQLQARTLKIDQSFVRGMLDDAEHATIVNIVLGLARNFDRRVLAEGVETLLHGRALIEFGCEFGQGYAIARPMPASGVQPWITSWRAPEMWTHSRAVGPQDVPSLLAEVEHRAWCKQLRTAVQQRTQSPPQLDPNGCRFGQWLNRPATRQRFDHHPGFGSLQNLHQTLHQRAQKLLEIASAQQGGQVTAELAAVETLSQRLLDELRSLRSAVPSTGEIPARPQ</sequence>
<dbReference type="EMBL" id="CP004885">
    <property type="protein sequence ID" value="AGX86955.1"/>
    <property type="molecule type" value="Genomic_DNA"/>
</dbReference>
<dbReference type="Pfam" id="PF01814">
    <property type="entry name" value="Hemerythrin"/>
    <property type="match status" value="1"/>
</dbReference>
<dbReference type="Pfam" id="PF08448">
    <property type="entry name" value="PAS_4"/>
    <property type="match status" value="1"/>
</dbReference>
<dbReference type="InterPro" id="IPR000160">
    <property type="entry name" value="GGDEF_dom"/>
</dbReference>
<dbReference type="eggNOG" id="COG5001">
    <property type="taxonomic scope" value="Bacteria"/>
</dbReference>
<dbReference type="CDD" id="cd12107">
    <property type="entry name" value="Hemerythrin"/>
    <property type="match status" value="1"/>
</dbReference>
<dbReference type="InterPro" id="IPR012827">
    <property type="entry name" value="Hemerythrin_metal-bd"/>
</dbReference>
<dbReference type="PROSITE" id="PS50113">
    <property type="entry name" value="PAC"/>
    <property type="match status" value="2"/>
</dbReference>
<dbReference type="InterPro" id="IPR000700">
    <property type="entry name" value="PAS-assoc_C"/>
</dbReference>
<evidence type="ECO:0000256" key="2">
    <source>
        <dbReference type="ARBA" id="ARBA00022723"/>
    </source>
</evidence>
<dbReference type="PANTHER" id="PTHR44757">
    <property type="entry name" value="DIGUANYLATE CYCLASE DGCP"/>
    <property type="match status" value="1"/>
</dbReference>
<dbReference type="PATRIC" id="fig|946483.4.peg.852"/>
<dbReference type="InterPro" id="IPR035938">
    <property type="entry name" value="Hemerythrin-like_sf"/>
</dbReference>
<dbReference type="PANTHER" id="PTHR44757:SF2">
    <property type="entry name" value="BIOFILM ARCHITECTURE MAINTENANCE PROTEIN MBAA"/>
    <property type="match status" value="1"/>
</dbReference>
<evidence type="ECO:0000256" key="3">
    <source>
        <dbReference type="ARBA" id="ARBA00023004"/>
    </source>
</evidence>
<dbReference type="AlphaFoldDB" id="U5N6P8"/>
<feature type="domain" description="PAS" evidence="4">
    <location>
        <begin position="221"/>
        <end position="265"/>
    </location>
</feature>
<feature type="domain" description="PAC" evidence="5">
    <location>
        <begin position="549"/>
        <end position="602"/>
    </location>
</feature>
<dbReference type="Pfam" id="PF13682">
    <property type="entry name" value="CZB"/>
    <property type="match status" value="1"/>
</dbReference>
<dbReference type="InterPro" id="IPR013656">
    <property type="entry name" value="PAS_4"/>
</dbReference>
<dbReference type="SMART" id="SM00086">
    <property type="entry name" value="PAC"/>
    <property type="match status" value="3"/>
</dbReference>
<feature type="domain" description="PAC" evidence="5">
    <location>
        <begin position="295"/>
        <end position="345"/>
    </location>
</feature>
<dbReference type="GO" id="GO:0046872">
    <property type="term" value="F:metal ion binding"/>
    <property type="evidence" value="ECO:0007669"/>
    <property type="project" value="UniProtKB-KW"/>
</dbReference>
<dbReference type="PROSITE" id="PS50112">
    <property type="entry name" value="PAS"/>
    <property type="match status" value="3"/>
</dbReference>
<dbReference type="Gene3D" id="3.30.450.20">
    <property type="entry name" value="PAS domain"/>
    <property type="match status" value="3"/>
</dbReference>
<dbReference type="InterPro" id="IPR025991">
    <property type="entry name" value="Chemoreceptor_zinc-bind_dom"/>
</dbReference>
<dbReference type="InterPro" id="IPR035919">
    <property type="entry name" value="EAL_sf"/>
</dbReference>
<dbReference type="InterPro" id="IPR001633">
    <property type="entry name" value="EAL_dom"/>
</dbReference>
<keyword evidence="2" id="KW-0479">Metal-binding</keyword>
<dbReference type="CDD" id="cd01949">
    <property type="entry name" value="GGDEF"/>
    <property type="match status" value="1"/>
</dbReference>
<feature type="domain" description="PAS" evidence="4">
    <location>
        <begin position="346"/>
        <end position="392"/>
    </location>
</feature>
<feature type="domain" description="PAS" evidence="4">
    <location>
        <begin position="472"/>
        <end position="545"/>
    </location>
</feature>
<evidence type="ECO:0000259" key="7">
    <source>
        <dbReference type="PROSITE" id="PS50887"/>
    </source>
</evidence>
<dbReference type="Gene3D" id="1.20.120.50">
    <property type="entry name" value="Hemerythrin-like"/>
    <property type="match status" value="1"/>
</dbReference>
<evidence type="ECO:0000259" key="5">
    <source>
        <dbReference type="PROSITE" id="PS50113"/>
    </source>
</evidence>